<dbReference type="PANTHER" id="PTHR42946">
    <property type="entry name" value="PHOSPHOHEXOSE MUTASE"/>
    <property type="match status" value="1"/>
</dbReference>
<dbReference type="EMBL" id="JBALHR010000029">
    <property type="protein sequence ID" value="MEH7830500.1"/>
    <property type="molecule type" value="Genomic_DNA"/>
</dbReference>
<dbReference type="InterPro" id="IPR005844">
    <property type="entry name" value="A-D-PHexomutase_a/b/a-I"/>
</dbReference>
<dbReference type="PANTHER" id="PTHR42946:SF1">
    <property type="entry name" value="PHOSPHOGLUCOMUTASE (ALPHA-D-GLUCOSE-1,6-BISPHOSPHATE-DEPENDENT)"/>
    <property type="match status" value="1"/>
</dbReference>
<dbReference type="Pfam" id="PF00408">
    <property type="entry name" value="PGM_PMM_IV"/>
    <property type="match status" value="1"/>
</dbReference>
<dbReference type="Gene3D" id="3.40.120.10">
    <property type="entry name" value="Alpha-D-Glucose-1,6-Bisphosphate, subunit A, domain 3"/>
    <property type="match status" value="3"/>
</dbReference>
<feature type="domain" description="Alpha-D-phosphohexomutase C-terminal" evidence="7">
    <location>
        <begin position="400"/>
        <end position="443"/>
    </location>
</feature>
<dbReference type="Pfam" id="PF02880">
    <property type="entry name" value="PGM_PMM_III"/>
    <property type="match status" value="1"/>
</dbReference>
<proteinExistence type="inferred from homology"/>
<evidence type="ECO:0000256" key="2">
    <source>
        <dbReference type="ARBA" id="ARBA00010231"/>
    </source>
</evidence>
<dbReference type="InterPro" id="IPR036900">
    <property type="entry name" value="A-D-PHexomutase_C_sf"/>
</dbReference>
<comment type="similarity">
    <text evidence="2">Belongs to the phosphohexose mutase family.</text>
</comment>
<evidence type="ECO:0000256" key="3">
    <source>
        <dbReference type="ARBA" id="ARBA00022553"/>
    </source>
</evidence>
<dbReference type="InterPro" id="IPR005843">
    <property type="entry name" value="A-D-PHexomutase_C"/>
</dbReference>
<evidence type="ECO:0000256" key="4">
    <source>
        <dbReference type="ARBA" id="ARBA00022723"/>
    </source>
</evidence>
<keyword evidence="4" id="KW-0479">Metal-binding</keyword>
<comment type="caution">
    <text evidence="10">The sequence shown here is derived from an EMBL/GenBank/DDBJ whole genome shotgun (WGS) entry which is preliminary data.</text>
</comment>
<feature type="domain" description="Alpha-D-phosphohexomutase alpha/beta/alpha" evidence="8">
    <location>
        <begin position="4"/>
        <end position="124"/>
    </location>
</feature>
<dbReference type="PROSITE" id="PS00710">
    <property type="entry name" value="PGM_PMM"/>
    <property type="match status" value="1"/>
</dbReference>
<dbReference type="SUPFAM" id="SSF55957">
    <property type="entry name" value="Phosphoglucomutase, C-terminal domain"/>
    <property type="match status" value="1"/>
</dbReference>
<accession>A0ABU8C1J0</accession>
<gene>
    <name evidence="10" type="ORF">V6590_20315</name>
</gene>
<comment type="cofactor">
    <cofactor evidence="1">
        <name>Mg(2+)</name>
        <dbReference type="ChEBI" id="CHEBI:18420"/>
    </cofactor>
</comment>
<evidence type="ECO:0000256" key="5">
    <source>
        <dbReference type="ARBA" id="ARBA00022842"/>
    </source>
</evidence>
<keyword evidence="11" id="KW-1185">Reference proteome</keyword>
<evidence type="ECO:0000313" key="11">
    <source>
        <dbReference type="Proteomes" id="UP001431963"/>
    </source>
</evidence>
<dbReference type="InterPro" id="IPR016055">
    <property type="entry name" value="A-D-PHexomutase_a/b/a-I/II/III"/>
</dbReference>
<keyword evidence="6" id="KW-0413">Isomerase</keyword>
<organism evidence="10 11">
    <name type="scientific">Gemmobacter denitrificans</name>
    <dbReference type="NCBI Taxonomy" id="3123040"/>
    <lineage>
        <taxon>Bacteria</taxon>
        <taxon>Pseudomonadati</taxon>
        <taxon>Pseudomonadota</taxon>
        <taxon>Alphaproteobacteria</taxon>
        <taxon>Rhodobacterales</taxon>
        <taxon>Paracoccaceae</taxon>
        <taxon>Gemmobacter</taxon>
    </lineage>
</organism>
<evidence type="ECO:0000256" key="1">
    <source>
        <dbReference type="ARBA" id="ARBA00001946"/>
    </source>
</evidence>
<evidence type="ECO:0000259" key="9">
    <source>
        <dbReference type="Pfam" id="PF02880"/>
    </source>
</evidence>
<reference evidence="10" key="1">
    <citation type="submission" date="2024-02" db="EMBL/GenBank/DDBJ databases">
        <title>Genome sequences of strain Gemmobacter sp. JM10B15.</title>
        <authorList>
            <person name="Zhang M."/>
        </authorList>
    </citation>
    <scope>NUCLEOTIDE SEQUENCE</scope>
    <source>
        <strain evidence="10">JM10B15</strain>
    </source>
</reference>
<dbReference type="InterPro" id="IPR005846">
    <property type="entry name" value="A-D-PHexomutase_a/b/a-III"/>
</dbReference>
<dbReference type="InterPro" id="IPR050060">
    <property type="entry name" value="Phosphoglucosamine_mutase"/>
</dbReference>
<dbReference type="InterPro" id="IPR016066">
    <property type="entry name" value="A-D-PHexomutase_CS"/>
</dbReference>
<evidence type="ECO:0000256" key="6">
    <source>
        <dbReference type="ARBA" id="ARBA00023235"/>
    </source>
</evidence>
<sequence length="453" mass="46125">MAPKFGTSGLRGLVTELTPDLVADHVRAFAAACPMGSGLWVGRDLRASSPALAQEVIAAARSMGLAVTDCGALPTPALALAALQAQAASVMVTGSHIPADRNGLKFYTPAGEITKMEEAAILAALGTPPCGMGPEPVACPTAGADWVARYVRAFGPDALAGLRLGIWAHSAVSRDLLAGALVELGAECVSMGRSETFVPIDTEAVSDQARADLAGWAPGFDAILSTDGDGDRPLLADGAGRVIPGDILGQITAAALGAECVVTPVSSNTGAELSGCFARVIRSRIGSPFVIAAMQAIGGRVAGYEANGGFLLGFDAQGPAGPLPALMTRDSLLPLVTVLMQARRAGGLARLLAAQPPRFTATDRLENFPTARSGPLLAALTADPAPLLSAVSETESGRDLTDGLRLLLRSGRVLHLRPSGNAPEFRAYAEAESENAAAGLLAAALARLRGMSG</sequence>
<dbReference type="RefSeq" id="WP_335425537.1">
    <property type="nucleotide sequence ID" value="NZ_JBALHR010000029.1"/>
</dbReference>
<evidence type="ECO:0000259" key="8">
    <source>
        <dbReference type="Pfam" id="PF02878"/>
    </source>
</evidence>
<dbReference type="Pfam" id="PF02878">
    <property type="entry name" value="PGM_PMM_I"/>
    <property type="match status" value="1"/>
</dbReference>
<dbReference type="Gene3D" id="3.30.310.50">
    <property type="entry name" value="Alpha-D-phosphohexomutase, C-terminal domain"/>
    <property type="match status" value="1"/>
</dbReference>
<keyword evidence="3" id="KW-0597">Phosphoprotein</keyword>
<name>A0ABU8C1J0_9RHOB</name>
<protein>
    <submittedName>
        <fullName evidence="10">Phosphomannomutase</fullName>
    </submittedName>
</protein>
<dbReference type="SUPFAM" id="SSF53738">
    <property type="entry name" value="Phosphoglucomutase, first 3 domains"/>
    <property type="match status" value="3"/>
</dbReference>
<evidence type="ECO:0000259" key="7">
    <source>
        <dbReference type="Pfam" id="PF00408"/>
    </source>
</evidence>
<feature type="domain" description="Alpha-D-phosphohexomutase alpha/beta/alpha" evidence="9">
    <location>
        <begin position="257"/>
        <end position="357"/>
    </location>
</feature>
<keyword evidence="5" id="KW-0460">Magnesium</keyword>
<evidence type="ECO:0000313" key="10">
    <source>
        <dbReference type="EMBL" id="MEH7830500.1"/>
    </source>
</evidence>
<dbReference type="Proteomes" id="UP001431963">
    <property type="component" value="Unassembled WGS sequence"/>
</dbReference>